<reference evidence="1 2" key="1">
    <citation type="submission" date="2015-05" db="EMBL/GenBank/DDBJ databases">
        <authorList>
            <person name="Rovetto F."/>
            <person name="Cocolin L."/>
            <person name="Illeghems K."/>
            <person name="Van Nieuwerburgh F."/>
            <person name="Houf K."/>
        </authorList>
    </citation>
    <scope>NUCLEOTIDE SEQUENCE [LARGE SCALE GENOMIC DNA]</scope>
    <source>
        <strain evidence="1 2">117434</strain>
    </source>
</reference>
<protein>
    <submittedName>
        <fullName evidence="1">Uncharacterized protein</fullName>
    </submittedName>
</protein>
<evidence type="ECO:0000313" key="2">
    <source>
        <dbReference type="Proteomes" id="UP000093159"/>
    </source>
</evidence>
<sequence length="120" mass="14568">MKRILLIFLFSILLNADNESEKSTLHHFLTKEQTKEEKVIGELQRYINKVFNIKNVENCNNRNEVFRIGFEVKNKRIFFYKVEYIEDKYINEFIIKESGKTHDFLEDLEIKNQLFIIRCD</sequence>
<dbReference type="RefSeq" id="WP_066178676.1">
    <property type="nucleotide sequence ID" value="NZ_LDIR01000001.1"/>
</dbReference>
<evidence type="ECO:0000313" key="1">
    <source>
        <dbReference type="EMBL" id="OCL93024.1"/>
    </source>
</evidence>
<name>A0ABX2YDG0_9BACT</name>
<accession>A0ABX2YDG0</accession>
<comment type="caution">
    <text evidence="1">The sequence shown here is derived from an EMBL/GenBank/DDBJ whole genome shotgun (WGS) entry which is preliminary data.</text>
</comment>
<gene>
    <name evidence="1" type="ORF">AAX28_00564</name>
</gene>
<dbReference type="Proteomes" id="UP000093159">
    <property type="component" value="Unassembled WGS sequence"/>
</dbReference>
<keyword evidence="2" id="KW-1185">Reference proteome</keyword>
<organism evidence="1 2">
    <name type="scientific">Arcobacter porcinus</name>
    <dbReference type="NCBI Taxonomy" id="1935204"/>
    <lineage>
        <taxon>Bacteria</taxon>
        <taxon>Pseudomonadati</taxon>
        <taxon>Campylobacterota</taxon>
        <taxon>Epsilonproteobacteria</taxon>
        <taxon>Campylobacterales</taxon>
        <taxon>Arcobacteraceae</taxon>
        <taxon>Arcobacter</taxon>
    </lineage>
</organism>
<proteinExistence type="predicted"/>
<dbReference type="EMBL" id="LDIR01000001">
    <property type="protein sequence ID" value="OCL93024.1"/>
    <property type="molecule type" value="Genomic_DNA"/>
</dbReference>